<dbReference type="InterPro" id="IPR050377">
    <property type="entry name" value="Radical_SAM_PqqE_MftC-like"/>
</dbReference>
<dbReference type="InterPro" id="IPR013785">
    <property type="entry name" value="Aldolase_TIM"/>
</dbReference>
<dbReference type="RefSeq" id="WP_200388018.1">
    <property type="nucleotide sequence ID" value="NZ_NRSD01000010.1"/>
</dbReference>
<keyword evidence="3" id="KW-0479">Metal-binding</keyword>
<proteinExistence type="predicted"/>
<evidence type="ECO:0000256" key="5">
    <source>
        <dbReference type="ARBA" id="ARBA00023014"/>
    </source>
</evidence>
<dbReference type="InterPro" id="IPR007197">
    <property type="entry name" value="rSAM"/>
</dbReference>
<dbReference type="GO" id="GO:0046872">
    <property type="term" value="F:metal ion binding"/>
    <property type="evidence" value="ECO:0007669"/>
    <property type="project" value="UniProtKB-KW"/>
</dbReference>
<keyword evidence="4" id="KW-0408">Iron</keyword>
<dbReference type="GO" id="GO:0003824">
    <property type="term" value="F:catalytic activity"/>
    <property type="evidence" value="ECO:0007669"/>
    <property type="project" value="InterPro"/>
</dbReference>
<sequence length="237" mass="27579">MQLTIDWSVTVAEVCLFLVEGEDPLPELVALEYDLSQGPRPIRAIALQAKGLSPPQRDRLMRLSYHEGAPGCFTKTIPTRRAVRFSMTEKCNYRCFFCHEEGLEMARVRQDAHEQQVFRVLDQLKALGYNDVTFTGGEPLLKWKQMVSYLNYMRRIDYRPDIKVVSNGLALRQEFLDVLQDDPGRIRFNISMHSLDPVLHDRIIHQLSDRPSRRHQDLTRIQARRWIAGIYGLRVRA</sequence>
<evidence type="ECO:0000259" key="6">
    <source>
        <dbReference type="PROSITE" id="PS51918"/>
    </source>
</evidence>
<protein>
    <recommendedName>
        <fullName evidence="6">Radical SAM core domain-containing protein</fullName>
    </recommendedName>
</protein>
<comment type="cofactor">
    <cofactor evidence="1">
        <name>[4Fe-4S] cluster</name>
        <dbReference type="ChEBI" id="CHEBI:49883"/>
    </cofactor>
</comment>
<dbReference type="GO" id="GO:0051536">
    <property type="term" value="F:iron-sulfur cluster binding"/>
    <property type="evidence" value="ECO:0007669"/>
    <property type="project" value="UniProtKB-KW"/>
</dbReference>
<gene>
    <name evidence="7" type="ORF">CKO25_11275</name>
</gene>
<dbReference type="Proteomes" id="UP001138802">
    <property type="component" value="Unassembled WGS sequence"/>
</dbReference>
<evidence type="ECO:0000256" key="4">
    <source>
        <dbReference type="ARBA" id="ARBA00023004"/>
    </source>
</evidence>
<dbReference type="EMBL" id="NRSD01000010">
    <property type="protein sequence ID" value="MBK1645211.1"/>
    <property type="molecule type" value="Genomic_DNA"/>
</dbReference>
<evidence type="ECO:0000256" key="2">
    <source>
        <dbReference type="ARBA" id="ARBA00022691"/>
    </source>
</evidence>
<dbReference type="PROSITE" id="PS51918">
    <property type="entry name" value="RADICAL_SAM"/>
    <property type="match status" value="1"/>
</dbReference>
<keyword evidence="8" id="KW-1185">Reference proteome</keyword>
<accession>A0A9X0WI80</accession>
<feature type="domain" description="Radical SAM core" evidence="6">
    <location>
        <begin position="75"/>
        <end position="237"/>
    </location>
</feature>
<dbReference type="Pfam" id="PF04055">
    <property type="entry name" value="Radical_SAM"/>
    <property type="match status" value="1"/>
</dbReference>
<evidence type="ECO:0000313" key="7">
    <source>
        <dbReference type="EMBL" id="MBK1645211.1"/>
    </source>
</evidence>
<organism evidence="7 8">
    <name type="scientific">Thiocapsa imhoffii</name>
    <dbReference type="NCBI Taxonomy" id="382777"/>
    <lineage>
        <taxon>Bacteria</taxon>
        <taxon>Pseudomonadati</taxon>
        <taxon>Pseudomonadota</taxon>
        <taxon>Gammaproteobacteria</taxon>
        <taxon>Chromatiales</taxon>
        <taxon>Chromatiaceae</taxon>
        <taxon>Thiocapsa</taxon>
    </lineage>
</organism>
<dbReference type="SFLD" id="SFLDS00029">
    <property type="entry name" value="Radical_SAM"/>
    <property type="match status" value="1"/>
</dbReference>
<evidence type="ECO:0000256" key="1">
    <source>
        <dbReference type="ARBA" id="ARBA00001966"/>
    </source>
</evidence>
<dbReference type="SFLD" id="SFLDG01067">
    <property type="entry name" value="SPASM/twitch_domain_containing"/>
    <property type="match status" value="1"/>
</dbReference>
<name>A0A9X0WI80_9GAMM</name>
<evidence type="ECO:0000313" key="8">
    <source>
        <dbReference type="Proteomes" id="UP001138802"/>
    </source>
</evidence>
<dbReference type="Gene3D" id="3.20.20.70">
    <property type="entry name" value="Aldolase class I"/>
    <property type="match status" value="1"/>
</dbReference>
<dbReference type="PANTHER" id="PTHR11228:SF7">
    <property type="entry name" value="PQQA PEPTIDE CYCLASE"/>
    <property type="match status" value="1"/>
</dbReference>
<evidence type="ECO:0000256" key="3">
    <source>
        <dbReference type="ARBA" id="ARBA00022723"/>
    </source>
</evidence>
<dbReference type="AlphaFoldDB" id="A0A9X0WI80"/>
<dbReference type="CDD" id="cd01335">
    <property type="entry name" value="Radical_SAM"/>
    <property type="match status" value="1"/>
</dbReference>
<keyword evidence="5" id="KW-0411">Iron-sulfur</keyword>
<comment type="caution">
    <text evidence="7">The sequence shown here is derived from an EMBL/GenBank/DDBJ whole genome shotgun (WGS) entry which is preliminary data.</text>
</comment>
<keyword evidence="2" id="KW-0949">S-adenosyl-L-methionine</keyword>
<dbReference type="SUPFAM" id="SSF102114">
    <property type="entry name" value="Radical SAM enzymes"/>
    <property type="match status" value="1"/>
</dbReference>
<reference evidence="7 8" key="1">
    <citation type="journal article" date="2020" name="Microorganisms">
        <title>Osmotic Adaptation and Compatible Solute Biosynthesis of Phototrophic Bacteria as Revealed from Genome Analyses.</title>
        <authorList>
            <person name="Imhoff J.F."/>
            <person name="Rahn T."/>
            <person name="Kunzel S."/>
            <person name="Keller A."/>
            <person name="Neulinger S.C."/>
        </authorList>
    </citation>
    <scope>NUCLEOTIDE SEQUENCE [LARGE SCALE GENOMIC DNA]</scope>
    <source>
        <strain evidence="7 8">DSM 21303</strain>
    </source>
</reference>
<dbReference type="InterPro" id="IPR058240">
    <property type="entry name" value="rSAM_sf"/>
</dbReference>
<dbReference type="PANTHER" id="PTHR11228">
    <property type="entry name" value="RADICAL SAM DOMAIN PROTEIN"/>
    <property type="match status" value="1"/>
</dbReference>